<dbReference type="VEuPathDB" id="FungiDB:EMCG_02646"/>
<name>A0A2B7Z8R0_9EURO</name>
<dbReference type="Proteomes" id="UP000226031">
    <property type="component" value="Unassembled WGS sequence"/>
</dbReference>
<protein>
    <submittedName>
        <fullName evidence="2">Uncharacterized protein</fullName>
    </submittedName>
</protein>
<feature type="compositionally biased region" description="Polar residues" evidence="1">
    <location>
        <begin position="330"/>
        <end position="346"/>
    </location>
</feature>
<feature type="region of interest" description="Disordered" evidence="1">
    <location>
        <begin position="274"/>
        <end position="375"/>
    </location>
</feature>
<keyword evidence="3" id="KW-1185">Reference proteome</keyword>
<feature type="compositionally biased region" description="Low complexity" evidence="1">
    <location>
        <begin position="316"/>
        <end position="328"/>
    </location>
</feature>
<organism evidence="2 3">
    <name type="scientific">[Emmonsia] crescens</name>
    <dbReference type="NCBI Taxonomy" id="73230"/>
    <lineage>
        <taxon>Eukaryota</taxon>
        <taxon>Fungi</taxon>
        <taxon>Dikarya</taxon>
        <taxon>Ascomycota</taxon>
        <taxon>Pezizomycotina</taxon>
        <taxon>Eurotiomycetes</taxon>
        <taxon>Eurotiomycetidae</taxon>
        <taxon>Onygenales</taxon>
        <taxon>Ajellomycetaceae</taxon>
        <taxon>Emergomyces</taxon>
    </lineage>
</organism>
<comment type="caution">
    <text evidence="2">The sequence shown here is derived from an EMBL/GenBank/DDBJ whole genome shotgun (WGS) entry which is preliminary data.</text>
</comment>
<proteinExistence type="predicted"/>
<reference evidence="2 3" key="1">
    <citation type="submission" date="2017-10" db="EMBL/GenBank/DDBJ databases">
        <title>Comparative genomics in systemic dimorphic fungi from Ajellomycetaceae.</title>
        <authorList>
            <person name="Munoz J.F."/>
            <person name="Mcewen J.G."/>
            <person name="Clay O.K."/>
            <person name="Cuomo C.A."/>
        </authorList>
    </citation>
    <scope>NUCLEOTIDE SEQUENCE [LARGE SCALE GENOMIC DNA]</scope>
    <source>
        <strain evidence="2 3">UAMH4076</strain>
    </source>
</reference>
<dbReference type="EMBL" id="PDND01000200">
    <property type="protein sequence ID" value="PGH29975.1"/>
    <property type="molecule type" value="Genomic_DNA"/>
</dbReference>
<evidence type="ECO:0000313" key="3">
    <source>
        <dbReference type="Proteomes" id="UP000226031"/>
    </source>
</evidence>
<accession>A0A2B7Z8R0</accession>
<gene>
    <name evidence="2" type="ORF">GX50_07275</name>
</gene>
<dbReference type="AlphaFoldDB" id="A0A2B7Z8R0"/>
<evidence type="ECO:0000313" key="2">
    <source>
        <dbReference type="EMBL" id="PGH29975.1"/>
    </source>
</evidence>
<evidence type="ECO:0000256" key="1">
    <source>
        <dbReference type="SAM" id="MobiDB-lite"/>
    </source>
</evidence>
<sequence length="375" mass="42010">MSNDAPIAFNIQECVRVNPHHLIGLNSGVEERKVITTVSRPKSHAVFSSKQIRLLGPLPASQGGIPFREYLVGIGNRQGSSPKLAENLPNPTSTTYYAHYGDDTLTAEQFETMWQFDRFAKTGNVMRLDDRVKRNILTLGDTVEAARSAFDESSRTYVYEGWTEAHFVQFFKEYCALKAASSAIDDTDGATTSEWINVKPPRALNEDELNRYFIDTHPRLLGSPNRLSKLDLTLDNLVAMKENAAREKAEVIDTTIKRPDNIYGQRRLNRLGNGQHRQAGRHHNEPLAQRVEWPSSPSSTASRRGAERLARRRSSGGRPRNQNRNGPRFSNGSQGSSSDKLSPTSRAKSRDRRISKSFSSGGIKNFASPNFVKYD</sequence>